<evidence type="ECO:0000313" key="6">
    <source>
        <dbReference type="Proteomes" id="UP000469011"/>
    </source>
</evidence>
<dbReference type="AlphaFoldDB" id="A0A6N9TDN8"/>
<dbReference type="EMBL" id="JAAAMG010000022">
    <property type="protein sequence ID" value="NDW06988.1"/>
    <property type="molecule type" value="Genomic_DNA"/>
</dbReference>
<keyword evidence="1 5" id="KW-0489">Methyltransferase</keyword>
<keyword evidence="4" id="KW-0694">RNA-binding</keyword>
<evidence type="ECO:0000256" key="4">
    <source>
        <dbReference type="ARBA" id="ARBA00022884"/>
    </source>
</evidence>
<evidence type="ECO:0000256" key="3">
    <source>
        <dbReference type="ARBA" id="ARBA00022691"/>
    </source>
</evidence>
<dbReference type="GO" id="GO:0003723">
    <property type="term" value="F:RNA binding"/>
    <property type="evidence" value="ECO:0007669"/>
    <property type="project" value="UniProtKB-KW"/>
</dbReference>
<dbReference type="SUPFAM" id="SSF53335">
    <property type="entry name" value="S-adenosyl-L-methionine-dependent methyltransferases"/>
    <property type="match status" value="1"/>
</dbReference>
<gene>
    <name evidence="5" type="ORF">GTK09_21470</name>
</gene>
<evidence type="ECO:0000256" key="1">
    <source>
        <dbReference type="ARBA" id="ARBA00022603"/>
    </source>
</evidence>
<dbReference type="InterPro" id="IPR001737">
    <property type="entry name" value="KsgA/Erm"/>
</dbReference>
<proteinExistence type="predicted"/>
<reference evidence="5 6" key="1">
    <citation type="submission" date="2020-01" db="EMBL/GenBank/DDBJ databases">
        <title>Jiella pacifica sp. nov.</title>
        <authorList>
            <person name="Xue Z."/>
            <person name="Zhu S."/>
            <person name="Chen J."/>
            <person name="Yang J."/>
        </authorList>
    </citation>
    <scope>NUCLEOTIDE SEQUENCE [LARGE SCALE GENOMIC DNA]</scope>
    <source>
        <strain evidence="5 6">40Bstr34</strain>
    </source>
</reference>
<keyword evidence="3" id="KW-0949">S-adenosyl-L-methionine</keyword>
<sequence length="218" mass="24325">MRIRSDGGRRVLEVPQRRAQTQARPRIKVSDEARFFRGWLQRPLIMGAVSPSSRALGRAMASYVPDPATFSPNAKVLELGPGTGVVTQMLIARGVPERSLVLVEYSREFCKLLRARFPAAEVIQGDAYAIGASLPEWIGVDPLEAVVSSLPLFTRPDDKREEVVSRSLERMKPAAPFIQFSYAFTQPVKPERIGAKLEISPWVKRNLPPARVLVYRST</sequence>
<dbReference type="GO" id="GO:0008168">
    <property type="term" value="F:methyltransferase activity"/>
    <property type="evidence" value="ECO:0007669"/>
    <property type="project" value="UniProtKB-KW"/>
</dbReference>
<keyword evidence="6" id="KW-1185">Reference proteome</keyword>
<organism evidence="5 6">
    <name type="scientific">Jiella pacifica</name>
    <dbReference type="NCBI Taxonomy" id="2696469"/>
    <lineage>
        <taxon>Bacteria</taxon>
        <taxon>Pseudomonadati</taxon>
        <taxon>Pseudomonadota</taxon>
        <taxon>Alphaproteobacteria</taxon>
        <taxon>Hyphomicrobiales</taxon>
        <taxon>Aurantimonadaceae</taxon>
        <taxon>Jiella</taxon>
    </lineage>
</organism>
<dbReference type="GO" id="GO:0032259">
    <property type="term" value="P:methylation"/>
    <property type="evidence" value="ECO:0007669"/>
    <property type="project" value="UniProtKB-KW"/>
</dbReference>
<keyword evidence="2 5" id="KW-0808">Transferase</keyword>
<evidence type="ECO:0000256" key="2">
    <source>
        <dbReference type="ARBA" id="ARBA00022679"/>
    </source>
</evidence>
<dbReference type="Proteomes" id="UP000469011">
    <property type="component" value="Unassembled WGS sequence"/>
</dbReference>
<accession>A0A6N9TDN8</accession>
<dbReference type="Pfam" id="PF00398">
    <property type="entry name" value="RrnaAD"/>
    <property type="match status" value="1"/>
</dbReference>
<dbReference type="Gene3D" id="3.40.50.150">
    <property type="entry name" value="Vaccinia Virus protein VP39"/>
    <property type="match status" value="1"/>
</dbReference>
<protein>
    <submittedName>
        <fullName evidence="5">Methyltransferase domain-containing protein</fullName>
    </submittedName>
</protein>
<dbReference type="InterPro" id="IPR029063">
    <property type="entry name" value="SAM-dependent_MTases_sf"/>
</dbReference>
<name>A0A6N9TDN8_9HYPH</name>
<evidence type="ECO:0000313" key="5">
    <source>
        <dbReference type="EMBL" id="NDW06988.1"/>
    </source>
</evidence>
<dbReference type="CDD" id="cd02440">
    <property type="entry name" value="AdoMet_MTases"/>
    <property type="match status" value="1"/>
</dbReference>
<comment type="caution">
    <text evidence="5">The sequence shown here is derived from an EMBL/GenBank/DDBJ whole genome shotgun (WGS) entry which is preliminary data.</text>
</comment>